<dbReference type="Pfam" id="PF02498">
    <property type="entry name" value="Bro-N"/>
    <property type="match status" value="1"/>
</dbReference>
<name>A0A0D3QWJ7_NPVLD</name>
<feature type="region of interest" description="Disordered" evidence="1">
    <location>
        <begin position="63"/>
        <end position="84"/>
    </location>
</feature>
<evidence type="ECO:0000259" key="2">
    <source>
        <dbReference type="Pfam" id="PF02498"/>
    </source>
</evidence>
<protein>
    <submittedName>
        <fullName evidence="3">Bro-q</fullName>
    </submittedName>
</protein>
<evidence type="ECO:0000313" key="3">
    <source>
        <dbReference type="EMBL" id="AJR20436.1"/>
    </source>
</evidence>
<feature type="domain" description="Bro-N" evidence="2">
    <location>
        <begin position="25"/>
        <end position="72"/>
    </location>
</feature>
<sequence length="84" mass="9372">MAENKPSQVKMGEFRFGEDVFGLRYVLNDPVKFVAKDVAGSLKYQDAKRAIRIHVDDKYKSTFEHGEKSSHLASDGAAKQGDPL</sequence>
<reference evidence="3" key="1">
    <citation type="journal article" date="2015" name="Dokl. Biochem. Biophys.">
        <title>The enhancin gene: One of the genetic determinants of population variation in baculoviral virulence.</title>
        <authorList>
            <person name="Martemyanov V.V."/>
            <person name="Kabilov M.R."/>
            <person name="Tupikin A.E."/>
            <person name="Baturina O.A."/>
            <person name="Belousova I.A."/>
            <person name="Podgwaite J.D."/>
            <person name="Ilynykh A.V."/>
            <person name="Vlassov V.V."/>
        </authorList>
    </citation>
    <scope>NUCLEOTIDE SEQUENCE</scope>
    <source>
        <strain evidence="3">LdMNPV-27/2</strain>
    </source>
</reference>
<accession>A0A0D3QWJ7</accession>
<dbReference type="EMBL" id="KP027546">
    <property type="protein sequence ID" value="AJR20436.1"/>
    <property type="molecule type" value="Genomic_DNA"/>
</dbReference>
<organism evidence="3">
    <name type="scientific">Lymantria dispar multicapsid nuclear polyhedrosis virus</name>
    <name type="common">LdMNPV</name>
    <dbReference type="NCBI Taxonomy" id="10449"/>
    <lineage>
        <taxon>Viruses</taxon>
        <taxon>Viruses incertae sedis</taxon>
        <taxon>Naldaviricetes</taxon>
        <taxon>Lefavirales</taxon>
        <taxon>Baculoviridae</taxon>
        <taxon>Alphabaculovirus</taxon>
        <taxon>Alphabaculovirus lydisparis</taxon>
    </lineage>
</organism>
<dbReference type="InterPro" id="IPR003497">
    <property type="entry name" value="BRO_N_domain"/>
</dbReference>
<proteinExistence type="predicted"/>
<evidence type="ECO:0000256" key="1">
    <source>
        <dbReference type="SAM" id="MobiDB-lite"/>
    </source>
</evidence>
<reference evidence="3" key="2">
    <citation type="journal article" date="2015" name="Genome Announc.">
        <title>Complete Genome Sequence of a Western Siberian Lymantria dispar Multiple Nucleopolyhedrovirus Isolate.</title>
        <authorList>
            <person name="Kabilov M.R."/>
            <person name="Martemyanov V.V."/>
            <person name="Tupikin A.E."/>
            <person name="Baturina O.A."/>
            <person name="Belousova I.A."/>
            <person name="Bondar A.A."/>
            <person name="Ilyinykh A.V."/>
        </authorList>
    </citation>
    <scope>NUCLEOTIDE SEQUENCE</scope>
    <source>
        <strain evidence="3">LdMNPV-27/2</strain>
    </source>
</reference>
<organismHost>
    <name type="scientific">Lepidoptera</name>
    <name type="common">moths &amp; butterflies</name>
    <dbReference type="NCBI Taxonomy" id="7088"/>
</organismHost>
<reference evidence="3" key="3">
    <citation type="submission" date="2016-04" db="EMBL/GenBank/DDBJ databases">
        <authorList>
            <person name="Evans L.H."/>
            <person name="Alamgir A."/>
            <person name="Owens N."/>
            <person name="Weber N.D."/>
            <person name="Virtaneva K."/>
            <person name="Barbian K."/>
            <person name="Babar A."/>
            <person name="Rosenke K."/>
        </authorList>
    </citation>
    <scope>NUCLEOTIDE SEQUENCE</scope>
    <source>
        <strain evidence="3">LdMNPV-27/2</strain>
    </source>
</reference>